<keyword evidence="1" id="KW-0472">Membrane</keyword>
<gene>
    <name evidence="2" type="ORF">E2C01_089887</name>
</gene>
<keyword evidence="3" id="KW-1185">Reference proteome</keyword>
<feature type="transmembrane region" description="Helical" evidence="1">
    <location>
        <begin position="14"/>
        <end position="36"/>
    </location>
</feature>
<sequence length="58" mass="6302">MQLARSVERLYGSAAYSIVTVVVVVLVVVVVVVVVVMEKRGVARWEAGETQLVDSDVK</sequence>
<keyword evidence="1" id="KW-1133">Transmembrane helix</keyword>
<evidence type="ECO:0000313" key="2">
    <source>
        <dbReference type="EMBL" id="MPC94707.1"/>
    </source>
</evidence>
<protein>
    <submittedName>
        <fullName evidence="2">Uncharacterized protein</fullName>
    </submittedName>
</protein>
<organism evidence="2 3">
    <name type="scientific">Portunus trituberculatus</name>
    <name type="common">Swimming crab</name>
    <name type="synonym">Neptunus trituberculatus</name>
    <dbReference type="NCBI Taxonomy" id="210409"/>
    <lineage>
        <taxon>Eukaryota</taxon>
        <taxon>Metazoa</taxon>
        <taxon>Ecdysozoa</taxon>
        <taxon>Arthropoda</taxon>
        <taxon>Crustacea</taxon>
        <taxon>Multicrustacea</taxon>
        <taxon>Malacostraca</taxon>
        <taxon>Eumalacostraca</taxon>
        <taxon>Eucarida</taxon>
        <taxon>Decapoda</taxon>
        <taxon>Pleocyemata</taxon>
        <taxon>Brachyura</taxon>
        <taxon>Eubrachyura</taxon>
        <taxon>Portunoidea</taxon>
        <taxon>Portunidae</taxon>
        <taxon>Portuninae</taxon>
        <taxon>Portunus</taxon>
    </lineage>
</organism>
<dbReference type="EMBL" id="VSRR010099612">
    <property type="protein sequence ID" value="MPC94707.1"/>
    <property type="molecule type" value="Genomic_DNA"/>
</dbReference>
<dbReference type="Proteomes" id="UP000324222">
    <property type="component" value="Unassembled WGS sequence"/>
</dbReference>
<keyword evidence="1" id="KW-0812">Transmembrane</keyword>
<evidence type="ECO:0000256" key="1">
    <source>
        <dbReference type="SAM" id="Phobius"/>
    </source>
</evidence>
<name>A0A5B7JNN3_PORTR</name>
<dbReference type="AlphaFoldDB" id="A0A5B7JNN3"/>
<comment type="caution">
    <text evidence="2">The sequence shown here is derived from an EMBL/GenBank/DDBJ whole genome shotgun (WGS) entry which is preliminary data.</text>
</comment>
<evidence type="ECO:0000313" key="3">
    <source>
        <dbReference type="Proteomes" id="UP000324222"/>
    </source>
</evidence>
<accession>A0A5B7JNN3</accession>
<reference evidence="2 3" key="1">
    <citation type="submission" date="2019-05" db="EMBL/GenBank/DDBJ databases">
        <title>Another draft genome of Portunus trituberculatus and its Hox gene families provides insights of decapod evolution.</title>
        <authorList>
            <person name="Jeong J.-H."/>
            <person name="Song I."/>
            <person name="Kim S."/>
            <person name="Choi T."/>
            <person name="Kim D."/>
            <person name="Ryu S."/>
            <person name="Kim W."/>
        </authorList>
    </citation>
    <scope>NUCLEOTIDE SEQUENCE [LARGE SCALE GENOMIC DNA]</scope>
    <source>
        <tissue evidence="2">Muscle</tissue>
    </source>
</reference>
<proteinExistence type="predicted"/>